<dbReference type="KEGG" id="ladl:NCTC12735_01962"/>
<dbReference type="OrthoDB" id="5634905at2"/>
<accession>A0A0W0R4I0</accession>
<dbReference type="PATRIC" id="fig|45056.6.peg.668"/>
<keyword evidence="4" id="KW-1185">Reference proteome</keyword>
<dbReference type="Pfam" id="PF06691">
    <property type="entry name" value="DUF1189"/>
    <property type="match status" value="1"/>
</dbReference>
<feature type="transmembrane region" description="Helical" evidence="1">
    <location>
        <begin position="256"/>
        <end position="280"/>
    </location>
</feature>
<evidence type="ECO:0000313" key="3">
    <source>
        <dbReference type="EMBL" id="VEH86312.1"/>
    </source>
</evidence>
<proteinExistence type="predicted"/>
<reference evidence="2 4" key="1">
    <citation type="submission" date="2015-11" db="EMBL/GenBank/DDBJ databases">
        <title>Identification of large and diverse effector repertoires of 38 Legionella species.</title>
        <authorList>
            <person name="Burstein D."/>
            <person name="Amaro F."/>
            <person name="Zusman T."/>
            <person name="Lifshitz Z."/>
            <person name="Cohen O."/>
            <person name="Gilbert J.A."/>
            <person name="Pupko T."/>
            <person name="Shuman H.A."/>
            <person name="Segal G."/>
        </authorList>
    </citation>
    <scope>NUCLEOTIDE SEQUENCE [LARGE SCALE GENOMIC DNA]</scope>
    <source>
        <strain evidence="2 4">1762-AUS-E</strain>
    </source>
</reference>
<geneLocation type="plasmid" evidence="3 5">
    <name>29</name>
</geneLocation>
<dbReference type="InterPro" id="IPR009574">
    <property type="entry name" value="DUF1189"/>
</dbReference>
<gene>
    <name evidence="2" type="ORF">Lade_0646</name>
    <name evidence="3" type="ORF">NCTC12735_01962</name>
</gene>
<organism evidence="2 4">
    <name type="scientific">Legionella adelaidensis</name>
    <dbReference type="NCBI Taxonomy" id="45056"/>
    <lineage>
        <taxon>Bacteria</taxon>
        <taxon>Pseudomonadati</taxon>
        <taxon>Pseudomonadota</taxon>
        <taxon>Gammaproteobacteria</taxon>
        <taxon>Legionellales</taxon>
        <taxon>Legionellaceae</taxon>
        <taxon>Legionella</taxon>
    </lineage>
</organism>
<dbReference type="EMBL" id="LNKA01000001">
    <property type="protein sequence ID" value="KTC65988.1"/>
    <property type="molecule type" value="Genomic_DNA"/>
</dbReference>
<feature type="transmembrane region" description="Helical" evidence="1">
    <location>
        <begin position="44"/>
        <end position="63"/>
    </location>
</feature>
<dbReference type="STRING" id="45056.Lade_0646"/>
<feature type="transmembrane region" description="Helical" evidence="1">
    <location>
        <begin position="191"/>
        <end position="220"/>
    </location>
</feature>
<evidence type="ECO:0000313" key="5">
    <source>
        <dbReference type="Proteomes" id="UP000281170"/>
    </source>
</evidence>
<evidence type="ECO:0000313" key="4">
    <source>
        <dbReference type="Proteomes" id="UP000054859"/>
    </source>
</evidence>
<dbReference type="EMBL" id="LR134438">
    <property type="protein sequence ID" value="VEH86312.1"/>
    <property type="molecule type" value="Genomic_DNA"/>
</dbReference>
<dbReference type="AlphaFoldDB" id="A0A0W0R4I0"/>
<keyword evidence="3" id="KW-0614">Plasmid</keyword>
<keyword evidence="1" id="KW-0812">Transmembrane</keyword>
<keyword evidence="1" id="KW-0472">Membrane</keyword>
<feature type="transmembrane region" description="Helical" evidence="1">
    <location>
        <begin position="12"/>
        <end position="32"/>
    </location>
</feature>
<reference evidence="3 5" key="2">
    <citation type="submission" date="2018-12" db="EMBL/GenBank/DDBJ databases">
        <authorList>
            <consortium name="Pathogen Informatics"/>
        </authorList>
    </citation>
    <scope>NUCLEOTIDE SEQUENCE [LARGE SCALE GENOMIC DNA]</scope>
    <source>
        <strain evidence="3 5">NCTC12735</strain>
        <plasmid evidence="5">29</plasmid>
    </source>
</reference>
<dbReference type="Proteomes" id="UP000281170">
    <property type="component" value="Plasmid 29"/>
</dbReference>
<protein>
    <recommendedName>
        <fullName evidence="6">DUF1189 domain-containing protein</fullName>
    </recommendedName>
</protein>
<dbReference type="Proteomes" id="UP000054859">
    <property type="component" value="Unassembled WGS sequence"/>
</dbReference>
<evidence type="ECO:0008006" key="6">
    <source>
        <dbReference type="Google" id="ProtNLM"/>
    </source>
</evidence>
<name>A0A0W0R4I0_9GAMM</name>
<evidence type="ECO:0000256" key="1">
    <source>
        <dbReference type="SAM" id="Phobius"/>
    </source>
</evidence>
<evidence type="ECO:0000313" key="2">
    <source>
        <dbReference type="EMBL" id="KTC65988.1"/>
    </source>
</evidence>
<sequence>MKRTKQLRPDNLPLYRYWHALYMSFYSPSLYVDVAKRWRGWGFLYLWLAIAVGTMPLSARIIFEFNQYFNQKILEPIKLLPPVYVQNGQVKFEKPMPYMIKNSKGEVVAIVDTTGAVDKITSEYPQLSLLITKNQIMYKPPKLEFLVNNTVPVEGDKVMVHDLNPHDNEVFQGTDWIKNNGVVRLKYITELLVYPLIVIFFLGVFWSLILLISILGQLIARTFFDLKLTFSQTCRVMSVAATPQMAFTFTTYTVNAVFGGLGLIMIALQSIYFGYAIIAIKRASMKIVHK</sequence>
<dbReference type="RefSeq" id="WP_058461704.1">
    <property type="nucleotide sequence ID" value="NZ_CAAAHS010000007.1"/>
</dbReference>
<keyword evidence="1" id="KW-1133">Transmembrane helix</keyword>